<protein>
    <recommendedName>
        <fullName evidence="1">PPM-type phosphatase domain-containing protein</fullName>
    </recommendedName>
</protein>
<sequence>MSCGSSNDDMGFLRRQEGLESQRLEETWKRVLTRCFQRIDEMAFDTCYECGIGTACGCPSYTLGMGGSTALLVILTEETIIVANCGNSRAVLSRGGEVISLSIDHKPDRPDERARIEACGGQVLFGGCARVQGILAISRAIGDKYLKKYITSEPEFTFIKRQWEEDELLIIASDGLWDVLSNEMACRVAREFLHGDNLAGNHSSRPSTSTTAVPPYPSASASASLLVQLAMEQNSPDNISVIVVDLKTNSTRL</sequence>
<dbReference type="SUPFAM" id="SSF81606">
    <property type="entry name" value="PP2C-like"/>
    <property type="match status" value="1"/>
</dbReference>
<dbReference type="EMBL" id="JACEIK010003598">
    <property type="protein sequence ID" value="MCD9642346.1"/>
    <property type="molecule type" value="Genomic_DNA"/>
</dbReference>
<dbReference type="Pfam" id="PF00481">
    <property type="entry name" value="PP2C"/>
    <property type="match status" value="1"/>
</dbReference>
<accession>A0ABS8V7L9</accession>
<dbReference type="SMART" id="SM00332">
    <property type="entry name" value="PP2Cc"/>
    <property type="match status" value="1"/>
</dbReference>
<evidence type="ECO:0000313" key="3">
    <source>
        <dbReference type="Proteomes" id="UP000823775"/>
    </source>
</evidence>
<organism evidence="2 3">
    <name type="scientific">Datura stramonium</name>
    <name type="common">Jimsonweed</name>
    <name type="synonym">Common thornapple</name>
    <dbReference type="NCBI Taxonomy" id="4076"/>
    <lineage>
        <taxon>Eukaryota</taxon>
        <taxon>Viridiplantae</taxon>
        <taxon>Streptophyta</taxon>
        <taxon>Embryophyta</taxon>
        <taxon>Tracheophyta</taxon>
        <taxon>Spermatophyta</taxon>
        <taxon>Magnoliopsida</taxon>
        <taxon>eudicotyledons</taxon>
        <taxon>Gunneridae</taxon>
        <taxon>Pentapetalae</taxon>
        <taxon>asterids</taxon>
        <taxon>lamiids</taxon>
        <taxon>Solanales</taxon>
        <taxon>Solanaceae</taxon>
        <taxon>Solanoideae</taxon>
        <taxon>Datureae</taxon>
        <taxon>Datura</taxon>
    </lineage>
</organism>
<dbReference type="InterPro" id="IPR001932">
    <property type="entry name" value="PPM-type_phosphatase-like_dom"/>
</dbReference>
<gene>
    <name evidence="2" type="ORF">HAX54_029076</name>
</gene>
<dbReference type="InterPro" id="IPR015655">
    <property type="entry name" value="PP2C"/>
</dbReference>
<evidence type="ECO:0000313" key="2">
    <source>
        <dbReference type="EMBL" id="MCD9642346.1"/>
    </source>
</evidence>
<proteinExistence type="predicted"/>
<comment type="caution">
    <text evidence="2">The sequence shown here is derived from an EMBL/GenBank/DDBJ whole genome shotgun (WGS) entry which is preliminary data.</text>
</comment>
<dbReference type="Gene3D" id="3.60.40.10">
    <property type="entry name" value="PPM-type phosphatase domain"/>
    <property type="match status" value="1"/>
</dbReference>
<dbReference type="PANTHER" id="PTHR47992">
    <property type="entry name" value="PROTEIN PHOSPHATASE"/>
    <property type="match status" value="1"/>
</dbReference>
<dbReference type="Proteomes" id="UP000823775">
    <property type="component" value="Unassembled WGS sequence"/>
</dbReference>
<dbReference type="CDD" id="cd00143">
    <property type="entry name" value="PP2Cc"/>
    <property type="match status" value="1"/>
</dbReference>
<keyword evidence="3" id="KW-1185">Reference proteome</keyword>
<name>A0ABS8V7L9_DATST</name>
<dbReference type="PROSITE" id="PS51746">
    <property type="entry name" value="PPM_2"/>
    <property type="match status" value="1"/>
</dbReference>
<feature type="domain" description="PPM-type phosphatase" evidence="1">
    <location>
        <begin position="1"/>
        <end position="246"/>
    </location>
</feature>
<evidence type="ECO:0000259" key="1">
    <source>
        <dbReference type="PROSITE" id="PS51746"/>
    </source>
</evidence>
<reference evidence="2 3" key="1">
    <citation type="journal article" date="2021" name="BMC Genomics">
        <title>Datura genome reveals duplications of psychoactive alkaloid biosynthetic genes and high mutation rate following tissue culture.</title>
        <authorList>
            <person name="Rajewski A."/>
            <person name="Carter-House D."/>
            <person name="Stajich J."/>
            <person name="Litt A."/>
        </authorList>
    </citation>
    <scope>NUCLEOTIDE SEQUENCE [LARGE SCALE GENOMIC DNA]</scope>
    <source>
        <strain evidence="2">AR-01</strain>
    </source>
</reference>
<dbReference type="InterPro" id="IPR036457">
    <property type="entry name" value="PPM-type-like_dom_sf"/>
</dbReference>